<proteinExistence type="predicted"/>
<dbReference type="Pfam" id="PF13204">
    <property type="entry name" value="Apiosidase"/>
    <property type="match status" value="1"/>
</dbReference>
<dbReference type="SUPFAM" id="SSF51445">
    <property type="entry name" value="(Trans)glycosidases"/>
    <property type="match status" value="1"/>
</dbReference>
<evidence type="ECO:0000313" key="4">
    <source>
        <dbReference type="EMBL" id="AYB31669.1"/>
    </source>
</evidence>
<organism evidence="4 5">
    <name type="scientific">Chryseolinea soli</name>
    <dbReference type="NCBI Taxonomy" id="2321403"/>
    <lineage>
        <taxon>Bacteria</taxon>
        <taxon>Pseudomonadati</taxon>
        <taxon>Bacteroidota</taxon>
        <taxon>Cytophagia</taxon>
        <taxon>Cytophagales</taxon>
        <taxon>Fulvivirgaceae</taxon>
        <taxon>Chryseolinea</taxon>
    </lineage>
</organism>
<name>A0A385SKA7_9BACT</name>
<keyword evidence="5" id="KW-1185">Reference proteome</keyword>
<dbReference type="InterPro" id="IPR017853">
    <property type="entry name" value="GH"/>
</dbReference>
<accession>A0A385SKA7</accession>
<evidence type="ECO:0000259" key="2">
    <source>
        <dbReference type="Pfam" id="PF13204"/>
    </source>
</evidence>
<gene>
    <name evidence="4" type="ORF">D4L85_14340</name>
</gene>
<dbReference type="KEGG" id="chk:D4L85_14340"/>
<feature type="domain" description="DUF5060" evidence="3">
    <location>
        <begin position="35"/>
        <end position="101"/>
    </location>
</feature>
<dbReference type="Gene3D" id="3.20.20.80">
    <property type="entry name" value="Glycosidases"/>
    <property type="match status" value="1"/>
</dbReference>
<evidence type="ECO:0000259" key="3">
    <source>
        <dbReference type="Pfam" id="PF16586"/>
    </source>
</evidence>
<dbReference type="Proteomes" id="UP000266183">
    <property type="component" value="Chromosome"/>
</dbReference>
<dbReference type="Gene3D" id="2.60.40.10">
    <property type="entry name" value="Immunoglobulins"/>
    <property type="match status" value="1"/>
</dbReference>
<reference evidence="5" key="1">
    <citation type="submission" date="2018-09" db="EMBL/GenBank/DDBJ databases">
        <title>Chryseolinea sp. KIS68-18 isolated from soil.</title>
        <authorList>
            <person name="Weon H.-Y."/>
            <person name="Kwon S.-W."/>
            <person name="Lee S.A."/>
        </authorList>
    </citation>
    <scope>NUCLEOTIDE SEQUENCE [LARGE SCALE GENOMIC DNA]</scope>
    <source>
        <strain evidence="5">KIS68-18</strain>
    </source>
</reference>
<dbReference type="InterPro" id="IPR032260">
    <property type="entry name" value="DUF5060"/>
</dbReference>
<feature type="domain" description="Apiosidase-like catalytic" evidence="2">
    <location>
        <begin position="137"/>
        <end position="450"/>
    </location>
</feature>
<dbReference type="RefSeq" id="WP_119754939.1">
    <property type="nucleotide sequence ID" value="NZ_CP032382.1"/>
</dbReference>
<sequence length="551" mass="63398">MKHLITLSALWLFLYSTAPAQKRLVFSPGKRVSTTVYQPVDIVFDAGKLPSTNPFDITFGATVTNSSNQSDTIYGFYNGGKEFVLRFNPTKQGDHPFQTFSTVKKLSALKGVIRAEANTDSDIHGRVKVSASAPQKFEYQDGTPYFALPFELDWLFALDIDNPSALPKTTEIVQAVKENGFNQIVMNVYAYETSWKTDATTPRQYSYKDPPYTVFGGTNEKPDFTSLNVSFFKHFDRVIQYVHERGIVAHVMIYVWNKKVNWPAMYSAEDNRYYDYIIKRYQAYPNVIWDVSKEALDYGRCDIPYINERIERTRKLDAYHHLVTVHDYEYCSREPDRVDFISIQNWRPDLYSLSLEAYLKHSNKPVMNIEHGGYEEGPFSTFTGNYTNAEVCLERTYACVFAGVYGSYYWQNTSWDIVIHDIMNPNQTAFRKPRFDYYKHLQQLFSTYEFAKLSPHKPKLTTNSKEGFDNLAFSGYALTDNKALYLYYVPKDNYSIWTNIPKPPSGEVTSSWFNIFTGETTPEVKAKSGGFGMYQSPWKGQSAVLILKAGQ</sequence>
<dbReference type="PANTHER" id="PTHR37836:SF2">
    <property type="entry name" value="DUF4038 DOMAIN-CONTAINING PROTEIN"/>
    <property type="match status" value="1"/>
</dbReference>
<dbReference type="Pfam" id="PF16586">
    <property type="entry name" value="DUF5060"/>
    <property type="match status" value="1"/>
</dbReference>
<dbReference type="PANTHER" id="PTHR37836">
    <property type="entry name" value="LMO1036 PROTEIN"/>
    <property type="match status" value="1"/>
</dbReference>
<feature type="signal peptide" evidence="1">
    <location>
        <begin position="1"/>
        <end position="20"/>
    </location>
</feature>
<dbReference type="OrthoDB" id="59486at2"/>
<protein>
    <submittedName>
        <fullName evidence="4">DUF4038 domain-containing protein</fullName>
    </submittedName>
</protein>
<evidence type="ECO:0000256" key="1">
    <source>
        <dbReference type="SAM" id="SignalP"/>
    </source>
</evidence>
<dbReference type="EMBL" id="CP032382">
    <property type="protein sequence ID" value="AYB31669.1"/>
    <property type="molecule type" value="Genomic_DNA"/>
</dbReference>
<evidence type="ECO:0000313" key="5">
    <source>
        <dbReference type="Proteomes" id="UP000266183"/>
    </source>
</evidence>
<keyword evidence="1" id="KW-0732">Signal</keyword>
<dbReference type="AlphaFoldDB" id="A0A385SKA7"/>
<dbReference type="InterPro" id="IPR025277">
    <property type="entry name" value="Apiosidase-like_cat_dom"/>
</dbReference>
<feature type="chain" id="PRO_5017478043" evidence="1">
    <location>
        <begin position="21"/>
        <end position="551"/>
    </location>
</feature>
<dbReference type="InterPro" id="IPR013783">
    <property type="entry name" value="Ig-like_fold"/>
</dbReference>